<evidence type="ECO:0000313" key="1">
    <source>
        <dbReference type="EMBL" id="POM70827.1"/>
    </source>
</evidence>
<evidence type="ECO:0000313" key="2">
    <source>
        <dbReference type="Proteomes" id="UP000237271"/>
    </source>
</evidence>
<dbReference type="Proteomes" id="UP000237271">
    <property type="component" value="Unassembled WGS sequence"/>
</dbReference>
<protein>
    <submittedName>
        <fullName evidence="1">Uncharacterized protein</fullName>
    </submittedName>
</protein>
<gene>
    <name evidence="1" type="ORF">PHPALM_12682</name>
</gene>
<name>A0A2P4XZ51_9STRA</name>
<sequence length="63" mass="7395">MQITGWIRITNSGKTSWKYHSYDEALRNKVVSHVAVLDKSKLFKYNDEATLSFTNLLQLENYQ</sequence>
<organism evidence="1 2">
    <name type="scientific">Phytophthora palmivora</name>
    <dbReference type="NCBI Taxonomy" id="4796"/>
    <lineage>
        <taxon>Eukaryota</taxon>
        <taxon>Sar</taxon>
        <taxon>Stramenopiles</taxon>
        <taxon>Oomycota</taxon>
        <taxon>Peronosporomycetes</taxon>
        <taxon>Peronosporales</taxon>
        <taxon>Peronosporaceae</taxon>
        <taxon>Phytophthora</taxon>
    </lineage>
</organism>
<accession>A0A2P4XZ51</accession>
<keyword evidence="2" id="KW-1185">Reference proteome</keyword>
<reference evidence="1 2" key="1">
    <citation type="journal article" date="2017" name="Genome Biol. Evol.">
        <title>Phytophthora megakarya and P. palmivora, closely related causal agents of cacao black pod rot, underwent increases in genome sizes and gene numbers by different mechanisms.</title>
        <authorList>
            <person name="Ali S.S."/>
            <person name="Shao J."/>
            <person name="Lary D.J."/>
            <person name="Kronmiller B."/>
            <person name="Shen D."/>
            <person name="Strem M.D."/>
            <person name="Amoako-Attah I."/>
            <person name="Akrofi A.Y."/>
            <person name="Begoude B.A."/>
            <person name="Ten Hoopen G.M."/>
            <person name="Coulibaly K."/>
            <person name="Kebe B.I."/>
            <person name="Melnick R.L."/>
            <person name="Guiltinan M.J."/>
            <person name="Tyler B.M."/>
            <person name="Meinhardt L.W."/>
            <person name="Bailey B.A."/>
        </authorList>
    </citation>
    <scope>NUCLEOTIDE SEQUENCE [LARGE SCALE GENOMIC DNA]</scope>
    <source>
        <strain evidence="2">sbr112.9</strain>
    </source>
</reference>
<dbReference type="AlphaFoldDB" id="A0A2P4XZ51"/>
<comment type="caution">
    <text evidence="1">The sequence shown here is derived from an EMBL/GenBank/DDBJ whole genome shotgun (WGS) entry which is preliminary data.</text>
</comment>
<dbReference type="EMBL" id="NCKW01006758">
    <property type="protein sequence ID" value="POM70827.1"/>
    <property type="molecule type" value="Genomic_DNA"/>
</dbReference>
<proteinExistence type="predicted"/>